<sequence length="573" mass="65600">MSPSDKNHFQIVYDEPSLSKGTTRRNPGGTGAKATDLDLQAYPFPKSESFSPYRVIPDREWSQLRSCRNFRLKDTKFSLGDFVKVTNRSPYRGDRAKRMNGGSKGPRRDRVAYILEIKAADERNVFARVYWMYWPEDMPKDKPGFSDEKLESEPNELIASNHMEIINVMSVSGLETVNHMRDSRTDPHCNRRRLQPHNLARLLSLQEAPHSRRPLFHLRSYELRLRLEAFPKPRPNIPDQTRMEFDKLTVNGLRAASRVASVRGKSYHYIRTGPVKDSLGTIILLHGFPDLGFGWRYQIPYLASLGYEVVAPDMLGFGDTDAPDHPRHYKLRSIAEDVKELAGVVSKKEKVILGGHGRGAAAAWRVAMWFPDLVQGLFSIGIPFIPPSSIFLSLDDVTRSGKFTTLRHQLQFKGREVEDKIRDKEEVRQFLNAMFGGTTSEGEPGFDATNGILFDILPRLDQSHIISGDELDHYVSKYSHDGNARLKTPINWFRTRVQNYLDELQLLLKPIRFSMPVLFLAPTKDGALPRGTADDMDRYFENLTREEVEASHWVMWESPTQVNERVAAWLRNV</sequence>
<dbReference type="EMBL" id="JAADYS010000605">
    <property type="protein sequence ID" value="KAF4468484.1"/>
    <property type="molecule type" value="Genomic_DNA"/>
</dbReference>
<evidence type="ECO:0000256" key="2">
    <source>
        <dbReference type="ARBA" id="ARBA00038334"/>
    </source>
</evidence>
<evidence type="ECO:0000313" key="5">
    <source>
        <dbReference type="EMBL" id="KAF4468484.1"/>
    </source>
</evidence>
<gene>
    <name evidence="5" type="ORF">FALBO_4601</name>
</gene>
<dbReference type="Gene3D" id="3.40.50.1820">
    <property type="entry name" value="alpha/beta hydrolase"/>
    <property type="match status" value="1"/>
</dbReference>
<feature type="domain" description="BAH" evidence="4">
    <location>
        <begin position="75"/>
        <end position="216"/>
    </location>
</feature>
<dbReference type="InterPro" id="IPR029058">
    <property type="entry name" value="AB_hydrolase_fold"/>
</dbReference>
<dbReference type="GO" id="GO:0003682">
    <property type="term" value="F:chromatin binding"/>
    <property type="evidence" value="ECO:0007669"/>
    <property type="project" value="InterPro"/>
</dbReference>
<dbReference type="InterPro" id="IPR000639">
    <property type="entry name" value="Epox_hydrolase-like"/>
</dbReference>
<dbReference type="CDD" id="cd04370">
    <property type="entry name" value="BAH"/>
    <property type="match status" value="1"/>
</dbReference>
<keyword evidence="6" id="KW-1185">Reference proteome</keyword>
<dbReference type="GO" id="GO:0016787">
    <property type="term" value="F:hydrolase activity"/>
    <property type="evidence" value="ECO:0007669"/>
    <property type="project" value="UniProtKB-KW"/>
</dbReference>
<protein>
    <submittedName>
        <fullName evidence="5">Epoxide hydrolase 2</fullName>
    </submittedName>
</protein>
<dbReference type="PROSITE" id="PS51038">
    <property type="entry name" value="BAH"/>
    <property type="match status" value="1"/>
</dbReference>
<reference evidence="5 6" key="1">
    <citation type="submission" date="2020-01" db="EMBL/GenBank/DDBJ databases">
        <title>Identification and distribution of gene clusters putatively required for synthesis of sphingolipid metabolism inhibitors in phylogenetically diverse species of the filamentous fungus Fusarium.</title>
        <authorList>
            <person name="Kim H.-S."/>
            <person name="Busman M."/>
            <person name="Brown D.W."/>
            <person name="Divon H."/>
            <person name="Uhlig S."/>
            <person name="Proctor R.H."/>
        </authorList>
    </citation>
    <scope>NUCLEOTIDE SEQUENCE [LARGE SCALE GENOMIC DNA]</scope>
    <source>
        <strain evidence="5 6">NRRL 20459</strain>
    </source>
</reference>
<evidence type="ECO:0000313" key="6">
    <source>
        <dbReference type="Proteomes" id="UP000554235"/>
    </source>
</evidence>
<dbReference type="PANTHER" id="PTHR43329">
    <property type="entry name" value="EPOXIDE HYDROLASE"/>
    <property type="match status" value="1"/>
</dbReference>
<feature type="region of interest" description="Disordered" evidence="3">
    <location>
        <begin position="1"/>
        <end position="38"/>
    </location>
</feature>
<dbReference type="AlphaFoldDB" id="A0A8H4LIE7"/>
<evidence type="ECO:0000259" key="4">
    <source>
        <dbReference type="PROSITE" id="PS51038"/>
    </source>
</evidence>
<dbReference type="PRINTS" id="PR00412">
    <property type="entry name" value="EPOXHYDRLASE"/>
</dbReference>
<comment type="caution">
    <text evidence="5">The sequence shown here is derived from an EMBL/GenBank/DDBJ whole genome shotgun (WGS) entry which is preliminary data.</text>
</comment>
<evidence type="ECO:0000256" key="1">
    <source>
        <dbReference type="ARBA" id="ARBA00022801"/>
    </source>
</evidence>
<comment type="similarity">
    <text evidence="2">Belongs to the AB hydrolase superfamily. Epoxide hydrolase family.</text>
</comment>
<proteinExistence type="inferred from homology"/>
<accession>A0A8H4LIE7</accession>
<dbReference type="OrthoDB" id="408373at2759"/>
<dbReference type="Proteomes" id="UP000554235">
    <property type="component" value="Unassembled WGS sequence"/>
</dbReference>
<keyword evidence="1 5" id="KW-0378">Hydrolase</keyword>
<organism evidence="5 6">
    <name type="scientific">Fusarium albosuccineum</name>
    <dbReference type="NCBI Taxonomy" id="1237068"/>
    <lineage>
        <taxon>Eukaryota</taxon>
        <taxon>Fungi</taxon>
        <taxon>Dikarya</taxon>
        <taxon>Ascomycota</taxon>
        <taxon>Pezizomycotina</taxon>
        <taxon>Sordariomycetes</taxon>
        <taxon>Hypocreomycetidae</taxon>
        <taxon>Hypocreales</taxon>
        <taxon>Nectriaceae</taxon>
        <taxon>Fusarium</taxon>
        <taxon>Fusarium decemcellulare species complex</taxon>
    </lineage>
</organism>
<dbReference type="InterPro" id="IPR000073">
    <property type="entry name" value="AB_hydrolase_1"/>
</dbReference>
<dbReference type="InterPro" id="IPR001025">
    <property type="entry name" value="BAH_dom"/>
</dbReference>
<dbReference type="Gene3D" id="2.30.30.490">
    <property type="match status" value="1"/>
</dbReference>
<dbReference type="SUPFAM" id="SSF53474">
    <property type="entry name" value="alpha/beta-Hydrolases"/>
    <property type="match status" value="1"/>
</dbReference>
<evidence type="ECO:0000256" key="3">
    <source>
        <dbReference type="SAM" id="MobiDB-lite"/>
    </source>
</evidence>
<name>A0A8H4LIE7_9HYPO</name>
<dbReference type="Pfam" id="PF00561">
    <property type="entry name" value="Abhydrolase_1"/>
    <property type="match status" value="1"/>
</dbReference>
<dbReference type="InterPro" id="IPR043151">
    <property type="entry name" value="BAH_sf"/>
</dbReference>